<dbReference type="Proteomes" id="UP000501690">
    <property type="component" value="Linkage Group LG4"/>
</dbReference>
<proteinExistence type="predicted"/>
<keyword evidence="11" id="KW-1185">Reference proteome</keyword>
<dbReference type="FunFam" id="1.10.10.60:FF:000394">
    <property type="entry name" value="MYB transcription factor"/>
    <property type="match status" value="2"/>
</dbReference>
<comment type="subcellular location">
    <subcellularLocation>
        <location evidence="1">Nucleus</location>
    </subcellularLocation>
</comment>
<dbReference type="GO" id="GO:0080090">
    <property type="term" value="P:regulation of primary metabolic process"/>
    <property type="evidence" value="ECO:0007669"/>
    <property type="project" value="UniProtKB-ARBA"/>
</dbReference>
<feature type="domain" description="HTH myb-type" evidence="9">
    <location>
        <begin position="39"/>
        <end position="95"/>
    </location>
</feature>
<dbReference type="InterPro" id="IPR009057">
    <property type="entry name" value="Homeodomain-like_sf"/>
</dbReference>
<keyword evidence="6" id="KW-0539">Nucleus</keyword>
<feature type="domain" description="HTH myb-type" evidence="9">
    <location>
        <begin position="389"/>
        <end position="439"/>
    </location>
</feature>
<dbReference type="InterPro" id="IPR017930">
    <property type="entry name" value="Myb_dom"/>
</dbReference>
<dbReference type="PROSITE" id="PS51294">
    <property type="entry name" value="HTH_MYB"/>
    <property type="match status" value="4"/>
</dbReference>
<dbReference type="PROSITE" id="PS50090">
    <property type="entry name" value="MYB_LIKE"/>
    <property type="match status" value="4"/>
</dbReference>
<evidence type="ECO:0000256" key="5">
    <source>
        <dbReference type="ARBA" id="ARBA00023163"/>
    </source>
</evidence>
<dbReference type="GO" id="GO:0000976">
    <property type="term" value="F:transcription cis-regulatory region binding"/>
    <property type="evidence" value="ECO:0007669"/>
    <property type="project" value="UniProtKB-ARBA"/>
</dbReference>
<dbReference type="InterPro" id="IPR015495">
    <property type="entry name" value="Myb_TF_plants"/>
</dbReference>
<dbReference type="InterPro" id="IPR001005">
    <property type="entry name" value="SANT/Myb"/>
</dbReference>
<evidence type="ECO:0000259" key="8">
    <source>
        <dbReference type="PROSITE" id="PS50090"/>
    </source>
</evidence>
<dbReference type="PANTHER" id="PTHR10641">
    <property type="entry name" value="MYB FAMILY TRANSCRIPTION FACTOR"/>
    <property type="match status" value="1"/>
</dbReference>
<dbReference type="SUPFAM" id="SSF46689">
    <property type="entry name" value="Homeodomain-like"/>
    <property type="match status" value="2"/>
</dbReference>
<dbReference type="Pfam" id="PF00249">
    <property type="entry name" value="Myb_DNA-binding"/>
    <property type="match status" value="4"/>
</dbReference>
<dbReference type="SMART" id="SM00717">
    <property type="entry name" value="SANT"/>
    <property type="match status" value="4"/>
</dbReference>
<comment type="subunit">
    <text evidence="7">Can form complexes with MYC2, MYC3 or MYC4.</text>
</comment>
<dbReference type="Gene3D" id="1.10.10.60">
    <property type="entry name" value="Homeodomain-like"/>
    <property type="match status" value="4"/>
</dbReference>
<feature type="domain" description="Myb-like" evidence="8">
    <location>
        <begin position="92"/>
        <end position="142"/>
    </location>
</feature>
<dbReference type="AlphaFoldDB" id="A0A4D6LPK1"/>
<evidence type="ECO:0000256" key="1">
    <source>
        <dbReference type="ARBA" id="ARBA00004123"/>
    </source>
</evidence>
<dbReference type="GO" id="GO:0051707">
    <property type="term" value="P:response to other organism"/>
    <property type="evidence" value="ECO:0007669"/>
    <property type="project" value="UniProtKB-ARBA"/>
</dbReference>
<evidence type="ECO:0000313" key="11">
    <source>
        <dbReference type="Proteomes" id="UP000501690"/>
    </source>
</evidence>
<feature type="domain" description="HTH myb-type" evidence="9">
    <location>
        <begin position="332"/>
        <end position="388"/>
    </location>
</feature>
<evidence type="ECO:0000313" key="10">
    <source>
        <dbReference type="EMBL" id="QCD90403.1"/>
    </source>
</evidence>
<feature type="domain" description="Myb-like" evidence="8">
    <location>
        <begin position="385"/>
        <end position="435"/>
    </location>
</feature>
<reference evidence="10 11" key="1">
    <citation type="submission" date="2019-04" db="EMBL/GenBank/DDBJ databases">
        <title>An improved genome assembly and genetic linkage map for asparagus bean, Vigna unguiculata ssp. sesquipedialis.</title>
        <authorList>
            <person name="Xia Q."/>
            <person name="Zhang R."/>
            <person name="Dong Y."/>
        </authorList>
    </citation>
    <scope>NUCLEOTIDE SEQUENCE [LARGE SCALE GENOMIC DNA]</scope>
    <source>
        <tissue evidence="10">Leaf</tissue>
    </source>
</reference>
<dbReference type="EMBL" id="CP039348">
    <property type="protein sequence ID" value="QCD90403.1"/>
    <property type="molecule type" value="Genomic_DNA"/>
</dbReference>
<dbReference type="FunFam" id="1.10.10.60:FF:000001">
    <property type="entry name" value="MYB-related transcription factor"/>
    <property type="match status" value="2"/>
</dbReference>
<evidence type="ECO:0000256" key="2">
    <source>
        <dbReference type="ARBA" id="ARBA00022737"/>
    </source>
</evidence>
<dbReference type="GO" id="GO:0005634">
    <property type="term" value="C:nucleus"/>
    <property type="evidence" value="ECO:0007669"/>
    <property type="project" value="UniProtKB-SubCell"/>
</dbReference>
<sequence length="626" mass="69934">MSLYVNSWPALRKNLNKDRFGLPYNRLPLKMGRVPCCEKVGLKKGPWTPEEDKKLLDYVRKHGHGNWRSVPAIAGLQRCGKSCRLRWINYLKPDIKRGNFSPEEDHTIIQLHALLGNKWSIIAAHLPQRTDNEIKNYWNTNIKKRLITMGLDPITHKTIKPNTFEVCDGGHDQSKNAISICHVAQWESARLEAEARGSKLQVGSGSSQLSGLILSRIPTQPCLSSHSLSTEHNTEYNMYALVLATNHDFRSSMSTLSIPTLPAVSNIPQMKNTESLLSYKGDNNVVGASSQSKKVMEGCVSNLQDDDIMVAVEAFRTASLPLKMGRVPCCEKVGLKKGPWTPEEDKKLLDYVRKHGHGNWRSVPAIAGLQRCGKSCRLRWINYLKPDIKRGNFSAEEDYTIIQLHALLGNKWSIIAAHLPQRTDNEIKNYWNTNIKKRLIRMGLDPLTHKTIKPNKFEASGGGHDQFKDTINICHVAQWEGARLEAEARGSMVQVGSGSSRSSGLILSRIPTQPCLSSHSVSTENNKTYNMYALVLATNHDFQSSVSTLSIPMLPAVSNIPQITNIESSVSYKCHNNVMGASSHVQKEMEGCVSNFEDDDIMVAVEAFRAARSESIEDLFNEPTSI</sequence>
<keyword evidence="2" id="KW-0677">Repeat</keyword>
<evidence type="ECO:0000256" key="6">
    <source>
        <dbReference type="ARBA" id="ARBA00023242"/>
    </source>
</evidence>
<accession>A0A4D6LPK1</accession>
<feature type="domain" description="Myb-like" evidence="8">
    <location>
        <begin position="332"/>
        <end position="384"/>
    </location>
</feature>
<name>A0A4D6LPK1_VIGUN</name>
<dbReference type="CDD" id="cd00167">
    <property type="entry name" value="SANT"/>
    <property type="match status" value="4"/>
</dbReference>
<feature type="domain" description="HTH myb-type" evidence="9">
    <location>
        <begin position="96"/>
        <end position="146"/>
    </location>
</feature>
<gene>
    <name evidence="10" type="ORF">DEO72_LG4g1358</name>
</gene>
<evidence type="ECO:0000256" key="4">
    <source>
        <dbReference type="ARBA" id="ARBA00023125"/>
    </source>
</evidence>
<evidence type="ECO:0000256" key="7">
    <source>
        <dbReference type="ARBA" id="ARBA00062314"/>
    </source>
</evidence>
<keyword evidence="4" id="KW-0238">DNA-binding</keyword>
<keyword evidence="5" id="KW-0804">Transcription</keyword>
<dbReference type="PANTHER" id="PTHR10641:SF1305">
    <property type="entry name" value="MYB TRANSCRIPTION FACTOR"/>
    <property type="match status" value="1"/>
</dbReference>
<keyword evidence="3" id="KW-0805">Transcription regulation</keyword>
<feature type="domain" description="Myb-like" evidence="8">
    <location>
        <begin position="39"/>
        <end position="91"/>
    </location>
</feature>
<organism evidence="10 11">
    <name type="scientific">Vigna unguiculata</name>
    <name type="common">Cowpea</name>
    <dbReference type="NCBI Taxonomy" id="3917"/>
    <lineage>
        <taxon>Eukaryota</taxon>
        <taxon>Viridiplantae</taxon>
        <taxon>Streptophyta</taxon>
        <taxon>Embryophyta</taxon>
        <taxon>Tracheophyta</taxon>
        <taxon>Spermatophyta</taxon>
        <taxon>Magnoliopsida</taxon>
        <taxon>eudicotyledons</taxon>
        <taxon>Gunneridae</taxon>
        <taxon>Pentapetalae</taxon>
        <taxon>rosids</taxon>
        <taxon>fabids</taxon>
        <taxon>Fabales</taxon>
        <taxon>Fabaceae</taxon>
        <taxon>Papilionoideae</taxon>
        <taxon>50 kb inversion clade</taxon>
        <taxon>NPAAA clade</taxon>
        <taxon>indigoferoid/millettioid clade</taxon>
        <taxon>Phaseoleae</taxon>
        <taxon>Vigna</taxon>
    </lineage>
</organism>
<evidence type="ECO:0000259" key="9">
    <source>
        <dbReference type="PROSITE" id="PS51294"/>
    </source>
</evidence>
<evidence type="ECO:0000256" key="3">
    <source>
        <dbReference type="ARBA" id="ARBA00023015"/>
    </source>
</evidence>
<protein>
    <submittedName>
        <fullName evidence="10">Myb proto-oncogene protein</fullName>
    </submittedName>
</protein>